<accession>F2IGJ2</accession>
<dbReference type="InterPro" id="IPR010982">
    <property type="entry name" value="Lambda_DNA-bd_dom_sf"/>
</dbReference>
<evidence type="ECO:0000259" key="1">
    <source>
        <dbReference type="PROSITE" id="PS50943"/>
    </source>
</evidence>
<reference evidence="2 3" key="1">
    <citation type="journal article" date="2011" name="Stand. Genomic Sci.">
        <title>Complete genome sequence of the gliding freshwater bacterium Fluviicola taffensis type strain (RW262).</title>
        <authorList>
            <person name="Woyke T."/>
            <person name="Chertkov O."/>
            <person name="Lapidus A."/>
            <person name="Nolan M."/>
            <person name="Lucas S."/>
            <person name="Del Rio T.G."/>
            <person name="Tice H."/>
            <person name="Cheng J.F."/>
            <person name="Tapia R."/>
            <person name="Han C."/>
            <person name="Goodwin L."/>
            <person name="Pitluck S."/>
            <person name="Liolios K."/>
            <person name="Pagani I."/>
            <person name="Ivanova N."/>
            <person name="Huntemann M."/>
            <person name="Mavromatis K."/>
            <person name="Mikhailova N."/>
            <person name="Pati A."/>
            <person name="Chen A."/>
            <person name="Palaniappan K."/>
            <person name="Land M."/>
            <person name="Hauser L."/>
            <person name="Brambilla E.M."/>
            <person name="Rohde M."/>
            <person name="Mwirichia R."/>
            <person name="Sikorski J."/>
            <person name="Tindall B.J."/>
            <person name="Goker M."/>
            <person name="Bristow J."/>
            <person name="Eisen J.A."/>
            <person name="Markowitz V."/>
            <person name="Hugenholtz P."/>
            <person name="Klenk H.P."/>
            <person name="Kyrpides N.C."/>
        </authorList>
    </citation>
    <scope>NUCLEOTIDE SEQUENCE [LARGE SCALE GENOMIC DNA]</scope>
    <source>
        <strain evidence="3">DSM 16823 / RW262 / RW262</strain>
    </source>
</reference>
<dbReference type="STRING" id="755732.Fluta_0594"/>
<evidence type="ECO:0000313" key="3">
    <source>
        <dbReference type="Proteomes" id="UP000007463"/>
    </source>
</evidence>
<feature type="domain" description="HTH cro/C1-type" evidence="1">
    <location>
        <begin position="20"/>
        <end position="74"/>
    </location>
</feature>
<organism evidence="2 3">
    <name type="scientific">Fluviicola taffensis (strain DSM 16823 / NCIMB 13979 / RW262)</name>
    <dbReference type="NCBI Taxonomy" id="755732"/>
    <lineage>
        <taxon>Bacteria</taxon>
        <taxon>Pseudomonadati</taxon>
        <taxon>Bacteroidota</taxon>
        <taxon>Flavobacteriia</taxon>
        <taxon>Flavobacteriales</taxon>
        <taxon>Crocinitomicaceae</taxon>
        <taxon>Fluviicola</taxon>
    </lineage>
</organism>
<protein>
    <submittedName>
        <fullName evidence="2">Helix-turn-helix domain protein</fullName>
    </submittedName>
</protein>
<dbReference type="GO" id="GO:0003677">
    <property type="term" value="F:DNA binding"/>
    <property type="evidence" value="ECO:0007669"/>
    <property type="project" value="InterPro"/>
</dbReference>
<dbReference type="REBASE" id="33785">
    <property type="entry name" value="C.FtaORF592P"/>
</dbReference>
<dbReference type="Pfam" id="PF01381">
    <property type="entry name" value="HTH_3"/>
    <property type="match status" value="1"/>
</dbReference>
<reference evidence="3" key="2">
    <citation type="submission" date="2011-02" db="EMBL/GenBank/DDBJ databases">
        <title>The complete genome of Fluviicola taffensis DSM 16823.</title>
        <authorList>
            <consortium name="US DOE Joint Genome Institute (JGI-PGF)"/>
            <person name="Lucas S."/>
            <person name="Copeland A."/>
            <person name="Lapidus A."/>
            <person name="Bruce D."/>
            <person name="Goodwin L."/>
            <person name="Pitluck S."/>
            <person name="Kyrpides N."/>
            <person name="Mavromatis K."/>
            <person name="Ivanova N."/>
            <person name="Mikhailova N."/>
            <person name="Pagani I."/>
            <person name="Chertkov O."/>
            <person name="Detter J.C."/>
            <person name="Han C."/>
            <person name="Tapia R."/>
            <person name="Land M."/>
            <person name="Hauser L."/>
            <person name="Markowitz V."/>
            <person name="Cheng J.-F."/>
            <person name="Hugenholtz P."/>
            <person name="Woyke T."/>
            <person name="Wu D."/>
            <person name="Tindall B."/>
            <person name="Pomrenke H.G."/>
            <person name="Brambilla E."/>
            <person name="Klenk H.-P."/>
            <person name="Eisen J.A."/>
        </authorList>
    </citation>
    <scope>NUCLEOTIDE SEQUENCE [LARGE SCALE GENOMIC DNA]</scope>
    <source>
        <strain evidence="3">DSM 16823 / RW262 / RW262</strain>
    </source>
</reference>
<dbReference type="Gene3D" id="1.10.260.40">
    <property type="entry name" value="lambda repressor-like DNA-binding domains"/>
    <property type="match status" value="1"/>
</dbReference>
<name>F2IGJ2_FLUTR</name>
<dbReference type="InterPro" id="IPR001387">
    <property type="entry name" value="Cro/C1-type_HTH"/>
</dbReference>
<dbReference type="AlphaFoldDB" id="F2IGJ2"/>
<dbReference type="CDD" id="cd00093">
    <property type="entry name" value="HTH_XRE"/>
    <property type="match status" value="1"/>
</dbReference>
<gene>
    <name evidence="2" type="ordered locus">Fluta_0594</name>
</gene>
<dbReference type="EMBL" id="CP002542">
    <property type="protein sequence ID" value="AEA42598.1"/>
    <property type="molecule type" value="Genomic_DNA"/>
</dbReference>
<dbReference type="PROSITE" id="PS50943">
    <property type="entry name" value="HTH_CROC1"/>
    <property type="match status" value="1"/>
</dbReference>
<dbReference type="HOGENOM" id="CLU_066192_52_2_10"/>
<evidence type="ECO:0000313" key="2">
    <source>
        <dbReference type="EMBL" id="AEA42598.1"/>
    </source>
</evidence>
<sequence length="90" mass="10266">MFFVCIAYIHSSQKGSMNRIKEVLESKGIKQVWLADQLGKSYNIVNGYVQNRTQPSIEVLYKIATFLNVDPRELLVAPQTNHSVKIDVLK</sequence>
<dbReference type="eggNOG" id="COG1813">
    <property type="taxonomic scope" value="Bacteria"/>
</dbReference>
<dbReference type="SMART" id="SM00530">
    <property type="entry name" value="HTH_XRE"/>
    <property type="match status" value="1"/>
</dbReference>
<proteinExistence type="predicted"/>
<dbReference type="SUPFAM" id="SSF47413">
    <property type="entry name" value="lambda repressor-like DNA-binding domains"/>
    <property type="match status" value="1"/>
</dbReference>
<dbReference type="Proteomes" id="UP000007463">
    <property type="component" value="Chromosome"/>
</dbReference>
<keyword evidence="3" id="KW-1185">Reference proteome</keyword>
<dbReference type="KEGG" id="fte:Fluta_0594"/>